<accession>A0A6J5W397</accession>
<sequence>MEIEDTGEVGFTGFLRMQIDLDASKPLPPGFSMPCQVTGRRKIRLRYEGLKEFCMRCGRLGHSHGYKLVPNPRLDLDGWKYDEGMRATTTSKRSSFLFQPRVKKSVNRGVDHSHWRYRSEKEDSGIYGFSGETSNREP</sequence>
<dbReference type="OrthoDB" id="1166622at2759"/>
<dbReference type="AlphaFoldDB" id="A0A6J5W397"/>
<evidence type="ECO:0000259" key="1">
    <source>
        <dbReference type="Pfam" id="PF14392"/>
    </source>
</evidence>
<feature type="domain" description="Zinc knuckle CX2CX4HX4C" evidence="1">
    <location>
        <begin position="36"/>
        <end position="65"/>
    </location>
</feature>
<dbReference type="EMBL" id="CAEKKB010000001">
    <property type="protein sequence ID" value="CAB4294265.1"/>
    <property type="molecule type" value="Genomic_DNA"/>
</dbReference>
<dbReference type="Proteomes" id="UP000507245">
    <property type="component" value="Unassembled WGS sequence"/>
</dbReference>
<protein>
    <recommendedName>
        <fullName evidence="1">Zinc knuckle CX2CX4HX4C domain-containing protein</fullName>
    </recommendedName>
</protein>
<name>A0A6J5W397_PRUAR</name>
<proteinExistence type="predicted"/>
<reference evidence="3" key="1">
    <citation type="journal article" date="2020" name="Genome Biol.">
        <title>Gamete binning: chromosome-level and haplotype-resolved genome assembly enabled by high-throughput single-cell sequencing of gamete genomes.</title>
        <authorList>
            <person name="Campoy J.A."/>
            <person name="Sun H."/>
            <person name="Goel M."/>
            <person name="Jiao W.-B."/>
            <person name="Folz-Donahue K."/>
            <person name="Wang N."/>
            <person name="Rubio M."/>
            <person name="Liu C."/>
            <person name="Kukat C."/>
            <person name="Ruiz D."/>
            <person name="Huettel B."/>
            <person name="Schneeberger K."/>
        </authorList>
    </citation>
    <scope>NUCLEOTIDE SEQUENCE [LARGE SCALE GENOMIC DNA]</scope>
    <source>
        <strain evidence="3">cv. Rojo Pasion</strain>
    </source>
</reference>
<dbReference type="Pfam" id="PF14392">
    <property type="entry name" value="zf-CCHC_4"/>
    <property type="match status" value="1"/>
</dbReference>
<evidence type="ECO:0000313" key="2">
    <source>
        <dbReference type="EMBL" id="CAB4294265.1"/>
    </source>
</evidence>
<organism evidence="2 3">
    <name type="scientific">Prunus armeniaca</name>
    <name type="common">Apricot</name>
    <name type="synonym">Armeniaca vulgaris</name>
    <dbReference type="NCBI Taxonomy" id="36596"/>
    <lineage>
        <taxon>Eukaryota</taxon>
        <taxon>Viridiplantae</taxon>
        <taxon>Streptophyta</taxon>
        <taxon>Embryophyta</taxon>
        <taxon>Tracheophyta</taxon>
        <taxon>Spermatophyta</taxon>
        <taxon>Magnoliopsida</taxon>
        <taxon>eudicotyledons</taxon>
        <taxon>Gunneridae</taxon>
        <taxon>Pentapetalae</taxon>
        <taxon>rosids</taxon>
        <taxon>fabids</taxon>
        <taxon>Rosales</taxon>
        <taxon>Rosaceae</taxon>
        <taxon>Amygdaloideae</taxon>
        <taxon>Amygdaleae</taxon>
        <taxon>Prunus</taxon>
    </lineage>
</organism>
<dbReference type="InterPro" id="IPR025836">
    <property type="entry name" value="Zn_knuckle_CX2CX4HX4C"/>
</dbReference>
<evidence type="ECO:0000313" key="3">
    <source>
        <dbReference type="Proteomes" id="UP000507245"/>
    </source>
</evidence>
<keyword evidence="3" id="KW-1185">Reference proteome</keyword>
<gene>
    <name evidence="2" type="ORF">ORAREDHAP_LOCUS4361</name>
</gene>